<dbReference type="GO" id="GO:0032259">
    <property type="term" value="P:methylation"/>
    <property type="evidence" value="ECO:0007669"/>
    <property type="project" value="UniProtKB-KW"/>
</dbReference>
<proteinExistence type="predicted"/>
<evidence type="ECO:0000313" key="1">
    <source>
        <dbReference type="EMBL" id="MCP1727895.1"/>
    </source>
</evidence>
<evidence type="ECO:0000313" key="2">
    <source>
        <dbReference type="Proteomes" id="UP001523550"/>
    </source>
</evidence>
<accession>A0ABT1G996</accession>
<reference evidence="1 2" key="1">
    <citation type="submission" date="2022-03" db="EMBL/GenBank/DDBJ databases">
        <title>Genomic Encyclopedia of Type Strains, Phase III (KMG-III): the genomes of soil and plant-associated and newly described type strains.</title>
        <authorList>
            <person name="Whitman W."/>
        </authorList>
    </citation>
    <scope>NUCLEOTIDE SEQUENCE [LARGE SCALE GENOMIC DNA]</scope>
    <source>
        <strain evidence="1 2">BSker1</strain>
    </source>
</reference>
<name>A0ABT1G996_9GAMM</name>
<dbReference type="GO" id="GO:0008168">
    <property type="term" value="F:methyltransferase activity"/>
    <property type="evidence" value="ECO:0007669"/>
    <property type="project" value="UniProtKB-KW"/>
</dbReference>
<comment type="caution">
    <text evidence="1">The sequence shown here is derived from an EMBL/GenBank/DDBJ whole genome shotgun (WGS) entry which is preliminary data.</text>
</comment>
<gene>
    <name evidence="1" type="ORF">J2T60_001895</name>
</gene>
<protein>
    <submittedName>
        <fullName evidence="1">SAM-dependent methyltransferase</fullName>
    </submittedName>
</protein>
<keyword evidence="2" id="KW-1185">Reference proteome</keyword>
<dbReference type="Proteomes" id="UP001523550">
    <property type="component" value="Unassembled WGS sequence"/>
</dbReference>
<dbReference type="Gene3D" id="3.40.50.150">
    <property type="entry name" value="Vaccinia Virus protein VP39"/>
    <property type="match status" value="1"/>
</dbReference>
<dbReference type="EMBL" id="JALJYF010000002">
    <property type="protein sequence ID" value="MCP1727895.1"/>
    <property type="molecule type" value="Genomic_DNA"/>
</dbReference>
<dbReference type="InterPro" id="IPR029063">
    <property type="entry name" value="SAM-dependent_MTases_sf"/>
</dbReference>
<dbReference type="Pfam" id="PF13578">
    <property type="entry name" value="Methyltransf_24"/>
    <property type="match status" value="1"/>
</dbReference>
<sequence length="214" mass="25075">MEKWYPKKILAGEFAEKYNKTTIDFIEKHSGLMNVPDKGVLRFAEIGIWKGGTSFQLARLLGKKGELFLFDYEDNVDYVAENLKKEGYKKVRRFGSTQRFLDSYNWPLGKLMDQFSYPIFDYVYLDGAHTWAVDALTFFLADRLLKPGGYFDFDDYGWRLRGSSLDPEKISATADMYTDEQIEARQVEMIVERLVRRSGRYTELVKNKIFRKEA</sequence>
<dbReference type="SUPFAM" id="SSF53335">
    <property type="entry name" value="S-adenosyl-L-methionine-dependent methyltransferases"/>
    <property type="match status" value="1"/>
</dbReference>
<organism evidence="1 2">
    <name type="scientific">Natronospira proteinivora</name>
    <dbReference type="NCBI Taxonomy" id="1807133"/>
    <lineage>
        <taxon>Bacteria</taxon>
        <taxon>Pseudomonadati</taxon>
        <taxon>Pseudomonadota</taxon>
        <taxon>Gammaproteobacteria</taxon>
        <taxon>Natronospirales</taxon>
        <taxon>Natronospiraceae</taxon>
        <taxon>Natronospira</taxon>
    </lineage>
</organism>
<keyword evidence="1" id="KW-0489">Methyltransferase</keyword>
<keyword evidence="1" id="KW-0808">Transferase</keyword>
<dbReference type="RefSeq" id="WP_253448913.1">
    <property type="nucleotide sequence ID" value="NZ_JALJYF010000002.1"/>
</dbReference>